<reference evidence="1" key="1">
    <citation type="submission" date="2021-03" db="EMBL/GenBank/DDBJ databases">
        <authorList>
            <person name="Wang G."/>
        </authorList>
    </citation>
    <scope>NUCLEOTIDE SEQUENCE</scope>
    <source>
        <strain evidence="1">KCTC 12899</strain>
    </source>
</reference>
<dbReference type="Proteomes" id="UP000664417">
    <property type="component" value="Unassembled WGS sequence"/>
</dbReference>
<protein>
    <recommendedName>
        <fullName evidence="3">Peroxidase</fullName>
    </recommendedName>
</protein>
<organism evidence="1 2">
    <name type="scientific">Acanthopleuribacter pedis</name>
    <dbReference type="NCBI Taxonomy" id="442870"/>
    <lineage>
        <taxon>Bacteria</taxon>
        <taxon>Pseudomonadati</taxon>
        <taxon>Acidobacteriota</taxon>
        <taxon>Holophagae</taxon>
        <taxon>Acanthopleuribacterales</taxon>
        <taxon>Acanthopleuribacteraceae</taxon>
        <taxon>Acanthopleuribacter</taxon>
    </lineage>
</organism>
<gene>
    <name evidence="1" type="ORF">J3U88_23630</name>
</gene>
<dbReference type="EMBL" id="JAFREP010000025">
    <property type="protein sequence ID" value="MBO1321494.1"/>
    <property type="molecule type" value="Genomic_DNA"/>
</dbReference>
<keyword evidence="2" id="KW-1185">Reference proteome</keyword>
<dbReference type="SUPFAM" id="SSF69118">
    <property type="entry name" value="AhpD-like"/>
    <property type="match status" value="1"/>
</dbReference>
<evidence type="ECO:0000313" key="1">
    <source>
        <dbReference type="EMBL" id="MBO1321494.1"/>
    </source>
</evidence>
<sequence>MAWIKVHDEDDAPPEVAAAYERYRETTKAPAVANILKLHSLNPASFAGHFDYYRTLAFGKGPLPRYKREMIATYVSLINHCHY</sequence>
<dbReference type="InterPro" id="IPR029032">
    <property type="entry name" value="AhpD-like"/>
</dbReference>
<dbReference type="Gene3D" id="1.20.1290.10">
    <property type="entry name" value="AhpD-like"/>
    <property type="match status" value="1"/>
</dbReference>
<evidence type="ECO:0008006" key="3">
    <source>
        <dbReference type="Google" id="ProtNLM"/>
    </source>
</evidence>
<evidence type="ECO:0000313" key="2">
    <source>
        <dbReference type="Proteomes" id="UP000664417"/>
    </source>
</evidence>
<comment type="caution">
    <text evidence="1">The sequence shown here is derived from an EMBL/GenBank/DDBJ whole genome shotgun (WGS) entry which is preliminary data.</text>
</comment>
<name>A0A8J7U641_9BACT</name>
<proteinExistence type="predicted"/>
<dbReference type="RefSeq" id="WP_207861468.1">
    <property type="nucleotide sequence ID" value="NZ_JAFREP010000025.1"/>
</dbReference>
<accession>A0A8J7U641</accession>
<dbReference type="AlphaFoldDB" id="A0A8J7U641"/>